<dbReference type="RefSeq" id="XP_010490157.1">
    <property type="nucleotide sequence ID" value="XM_010491855.2"/>
</dbReference>
<dbReference type="GeneID" id="104738087"/>
<accession>A0ABM0TDM0</accession>
<feature type="region of interest" description="Disordered" evidence="5">
    <location>
        <begin position="581"/>
        <end position="629"/>
    </location>
</feature>
<dbReference type="PROSITE" id="PS50966">
    <property type="entry name" value="ZF_SWIM"/>
    <property type="match status" value="1"/>
</dbReference>
<evidence type="ECO:0000256" key="2">
    <source>
        <dbReference type="ARBA" id="ARBA00022771"/>
    </source>
</evidence>
<feature type="region of interest" description="Disordered" evidence="5">
    <location>
        <begin position="646"/>
        <end position="668"/>
    </location>
</feature>
<dbReference type="PANTHER" id="PTHR31973">
    <property type="entry name" value="POLYPROTEIN, PUTATIVE-RELATED"/>
    <property type="match status" value="1"/>
</dbReference>
<dbReference type="Proteomes" id="UP000694864">
    <property type="component" value="Chromosome 19"/>
</dbReference>
<evidence type="ECO:0000256" key="3">
    <source>
        <dbReference type="ARBA" id="ARBA00022833"/>
    </source>
</evidence>
<dbReference type="Proteomes" id="UP000694864">
    <property type="component" value="Chromosome 8"/>
</dbReference>
<dbReference type="RefSeq" id="XP_010456625.1">
    <property type="nucleotide sequence ID" value="XM_010458323.2"/>
</dbReference>
<keyword evidence="3" id="KW-0862">Zinc</keyword>
<keyword evidence="2 4" id="KW-0863">Zinc-finger</keyword>
<evidence type="ECO:0000313" key="9">
    <source>
        <dbReference type="RefSeq" id="XP_010456625.1"/>
    </source>
</evidence>
<dbReference type="InterPro" id="IPR007527">
    <property type="entry name" value="Znf_SWIM"/>
</dbReference>
<name>A0ABM0TDM0_CAMSA</name>
<evidence type="ECO:0000256" key="4">
    <source>
        <dbReference type="PROSITE-ProRule" id="PRU00325"/>
    </source>
</evidence>
<dbReference type="SMART" id="SM00575">
    <property type="entry name" value="ZnF_PMZ"/>
    <property type="match status" value="1"/>
</dbReference>
<dbReference type="GeneID" id="104767888"/>
<evidence type="ECO:0000256" key="1">
    <source>
        <dbReference type="ARBA" id="ARBA00022723"/>
    </source>
</evidence>
<reference evidence="7" key="2">
    <citation type="journal article" date="2014" name="Nat. Commun.">
        <title>The emerging biofuel crop Camelina sativa retains a highly undifferentiated hexaploid genome structure.</title>
        <authorList>
            <person name="Kagale S."/>
            <person name="Koh C."/>
            <person name="Nixon J."/>
            <person name="Bollina V."/>
            <person name="Clarke W.E."/>
            <person name="Tuteja R."/>
            <person name="Spillane C."/>
            <person name="Robinson S.J."/>
            <person name="Links M.G."/>
            <person name="Clarke C."/>
            <person name="Higgins E.E."/>
            <person name="Huebert T."/>
            <person name="Sharpe A.G."/>
            <person name="Parkin I.A."/>
        </authorList>
    </citation>
    <scope>NUCLEOTIDE SEQUENCE [LARGE SCALE GENOMIC DNA]</scope>
    <source>
        <strain evidence="7">r\DH55</strain>
    </source>
</reference>
<dbReference type="RefSeq" id="XP_010424815.1">
    <property type="nucleotide sequence ID" value="XM_010426513.2"/>
</dbReference>
<dbReference type="Pfam" id="PF10551">
    <property type="entry name" value="MULE"/>
    <property type="match status" value="1"/>
</dbReference>
<keyword evidence="7" id="KW-1185">Reference proteome</keyword>
<reference evidence="7" key="1">
    <citation type="journal article" date="1997" name="Nucleic Acids Res.">
        <title>tRNAscan-SE: a program for improved detection of transfer RNA genes in genomic sequence.</title>
        <authorList>
            <person name="Lowe T.M."/>
            <person name="Eddy S.R."/>
        </authorList>
    </citation>
    <scope>NUCLEOTIDE SEQUENCE [LARGE SCALE GENOMIC DNA]</scope>
    <source>
        <strain evidence="7">r\DH55</strain>
    </source>
</reference>
<proteinExistence type="predicted"/>
<feature type="compositionally biased region" description="Polar residues" evidence="5">
    <location>
        <begin position="657"/>
        <end position="668"/>
    </location>
</feature>
<evidence type="ECO:0000313" key="10">
    <source>
        <dbReference type="RefSeq" id="XP_010490157.1"/>
    </source>
</evidence>
<feature type="domain" description="SWIM-type" evidence="6">
    <location>
        <begin position="513"/>
        <end position="554"/>
    </location>
</feature>
<dbReference type="InterPro" id="IPR006564">
    <property type="entry name" value="Znf_PMZ"/>
</dbReference>
<reference evidence="8 9" key="3">
    <citation type="submission" date="2025-05" db="UniProtKB">
        <authorList>
            <consortium name="RefSeq"/>
        </authorList>
    </citation>
    <scope>IDENTIFICATION</scope>
    <source>
        <tissue evidence="8 9">Leaf</tissue>
    </source>
</reference>
<organism evidence="7 8">
    <name type="scientific">Camelina sativa</name>
    <name type="common">False flax</name>
    <name type="synonym">Myagrum sativum</name>
    <dbReference type="NCBI Taxonomy" id="90675"/>
    <lineage>
        <taxon>Eukaryota</taxon>
        <taxon>Viridiplantae</taxon>
        <taxon>Streptophyta</taxon>
        <taxon>Embryophyta</taxon>
        <taxon>Tracheophyta</taxon>
        <taxon>Spermatophyta</taxon>
        <taxon>Magnoliopsida</taxon>
        <taxon>eudicotyledons</taxon>
        <taxon>Gunneridae</taxon>
        <taxon>Pentapetalae</taxon>
        <taxon>rosids</taxon>
        <taxon>malvids</taxon>
        <taxon>Brassicales</taxon>
        <taxon>Brassicaceae</taxon>
        <taxon>Camelineae</taxon>
        <taxon>Camelina</taxon>
    </lineage>
</organism>
<evidence type="ECO:0000256" key="5">
    <source>
        <dbReference type="SAM" id="MobiDB-lite"/>
    </source>
</evidence>
<keyword evidence="1" id="KW-0479">Metal-binding</keyword>
<protein>
    <submittedName>
        <fullName evidence="8">Uncharacterized protein LOC104709987</fullName>
    </submittedName>
    <submittedName>
        <fullName evidence="9">Uncharacterized protein LOC104738087</fullName>
    </submittedName>
    <submittedName>
        <fullName evidence="10">Uncharacterized protein LOC104767888</fullName>
    </submittedName>
</protein>
<dbReference type="Pfam" id="PF04434">
    <property type="entry name" value="SWIM"/>
    <property type="match status" value="1"/>
</dbReference>
<dbReference type="PANTHER" id="PTHR31973:SF187">
    <property type="entry name" value="MUTATOR TRANSPOSASE MUDRA PROTEIN"/>
    <property type="match status" value="1"/>
</dbReference>
<evidence type="ECO:0000259" key="6">
    <source>
        <dbReference type="PROSITE" id="PS50966"/>
    </source>
</evidence>
<evidence type="ECO:0000313" key="8">
    <source>
        <dbReference type="RefSeq" id="XP_010424815.1"/>
    </source>
</evidence>
<gene>
    <name evidence="8" type="primary">LOC104709987</name>
    <name evidence="9" type="synonym">LOC104738087</name>
    <name evidence="10" type="synonym">LOC104767888</name>
</gene>
<dbReference type="Proteomes" id="UP000694864">
    <property type="component" value="Chromosome 13"/>
</dbReference>
<dbReference type="InterPro" id="IPR018289">
    <property type="entry name" value="MULE_transposase_dom"/>
</dbReference>
<feature type="region of interest" description="Disordered" evidence="5">
    <location>
        <begin position="37"/>
        <end position="65"/>
    </location>
</feature>
<dbReference type="GeneID" id="104709987"/>
<evidence type="ECO:0000313" key="7">
    <source>
        <dbReference type="Proteomes" id="UP000694864"/>
    </source>
</evidence>
<sequence length="668" mass="77001">MALVPVVNPPIGVEFDEEGEDRDEFHIDKLATDFTETEESIRHNVYPESDDESEGNGRGGAARGGTPIVRGDGIMYKGQRFYNGIAFKECVTDYALATGCNLKQYRYDRDRIGFRCVGAKGKCQWKVYAASLHNESMWRITKYTNTHVCVPNGECEMFKVPVIARLFLDKIREEPDYYMPLKMEQTIMEKWKISATRGQCQAARRKALAWIASEYDTQFERLRDYGAEILEANQGSVVEIDTVKNDAGHDVFKRFYVCFDVLRKTWKKTCRPLIGVDGCFLKEKIKGQLLVALGRDADNAIYPIAWSVVQVENTDNWSWFVNRLKIDLELGDGDGYIMVSDRQKGLIKAVELELPKIEHRKCVRHIYGNLKKTHPDKKQLKKLLWDLAWSYNTRDYEERLERIHAYDSKVYEDVMKTKPKTWCRAFHKIGSYCEDVENNSVESFNNTINKAREKPFVAMLETVRRLAMVRIAKRSAISYSHEGLCTPYVTRFLADEHKAASTCFVSPSTNGAYEVYLGYDKHRVCLNARTCTCMKFQICGIPCEHAYGLMIKKTLVAEDYVCEWFRTAKWRQNYTDGLVPQRGPRFWPSTGGENVYPPPKPDDEKIDKKRKKGVNESPTKKQPKQKKRIMHCGICGAADHNCRYHQKKKNKKNTTQVESSQGCLTQEK</sequence>